<dbReference type="AlphaFoldDB" id="A0A1H9DNP7"/>
<keyword evidence="4" id="KW-0762">Sugar transport</keyword>
<dbReference type="InterPro" id="IPR006311">
    <property type="entry name" value="TAT_signal"/>
</dbReference>
<protein>
    <submittedName>
        <fullName evidence="4">Simple sugar transport system substrate-binding protein</fullName>
    </submittedName>
</protein>
<gene>
    <name evidence="4" type="ORF">SAMN04488038_104106</name>
</gene>
<dbReference type="GO" id="GO:0005886">
    <property type="term" value="C:plasma membrane"/>
    <property type="evidence" value="ECO:0007669"/>
    <property type="project" value="InterPro"/>
</dbReference>
<keyword evidence="1 2" id="KW-0732">Signal</keyword>
<keyword evidence="4" id="KW-0813">Transport</keyword>
<dbReference type="Pfam" id="PF02608">
    <property type="entry name" value="Bmp"/>
    <property type="match status" value="1"/>
</dbReference>
<feature type="signal peptide" evidence="2">
    <location>
        <begin position="1"/>
        <end position="27"/>
    </location>
</feature>
<evidence type="ECO:0000259" key="3">
    <source>
        <dbReference type="Pfam" id="PF02608"/>
    </source>
</evidence>
<evidence type="ECO:0000313" key="4">
    <source>
        <dbReference type="EMBL" id="SEQ15021.1"/>
    </source>
</evidence>
<dbReference type="Proteomes" id="UP000199233">
    <property type="component" value="Unassembled WGS sequence"/>
</dbReference>
<proteinExistence type="predicted"/>
<keyword evidence="5" id="KW-1185">Reference proteome</keyword>
<accession>A0A1H9DNP7</accession>
<dbReference type="EMBL" id="FOFS01000004">
    <property type="protein sequence ID" value="SEQ15021.1"/>
    <property type="molecule type" value="Genomic_DNA"/>
</dbReference>
<feature type="chain" id="PRO_5011434744" evidence="2">
    <location>
        <begin position="28"/>
        <end position="368"/>
    </location>
</feature>
<dbReference type="STRING" id="489703.SAMN04488038_104106"/>
<dbReference type="RefSeq" id="WP_093283488.1">
    <property type="nucleotide sequence ID" value="NZ_FOFS01000004.1"/>
</dbReference>
<sequence length="368" mass="39205">MTLNRRQFLASGVSAAAAGLLPFGAFAAERKLTIGALYVGPHDDYGYNQSHAQAVAKLKALPGIKVVEQENVPETVAVQKAMEAMIEEDGAELIFVTSFGYFSHAVKLAPKYPKVRFAHCGGLWQAGKDPANVGSYFGYIDECQYLNGIAAGHATKSKKLGFVAAKPIPQVLRNINAFTMGARSVNPEISTQVIFTGDWSMPVREAEATNSLADKGVDVVTCHVDSPKVLVETAAKRGVDVCGYHADQSVLAPKLYLTGAEWNWETVYKAYALAAQSGAPFANMTRGGLKDGFVRMSAYTAATPAKARTAIDGVKAKMLAGKFDIFKGPLKDNTGKEVIPAGTTLVQTDLKLESMDYLVEGVIGSTGA</sequence>
<dbReference type="CDD" id="cd19963">
    <property type="entry name" value="PBP1_BMP-like"/>
    <property type="match status" value="1"/>
</dbReference>
<dbReference type="Gene3D" id="3.40.50.2300">
    <property type="match status" value="2"/>
</dbReference>
<feature type="domain" description="ABC transporter substrate-binding protein PnrA-like" evidence="3">
    <location>
        <begin position="32"/>
        <end position="297"/>
    </location>
</feature>
<dbReference type="InterPro" id="IPR052910">
    <property type="entry name" value="ABC-Purine-Binding"/>
</dbReference>
<dbReference type="OrthoDB" id="9769871at2"/>
<dbReference type="PANTHER" id="PTHR43208">
    <property type="entry name" value="ABC TRANSPORTER SUBSTRATE-BINDING PROTEIN"/>
    <property type="match status" value="1"/>
</dbReference>
<dbReference type="PROSITE" id="PS51318">
    <property type="entry name" value="TAT"/>
    <property type="match status" value="1"/>
</dbReference>
<evidence type="ECO:0000313" key="5">
    <source>
        <dbReference type="Proteomes" id="UP000199233"/>
    </source>
</evidence>
<reference evidence="5" key="1">
    <citation type="submission" date="2016-10" db="EMBL/GenBank/DDBJ databases">
        <authorList>
            <person name="Varghese N."/>
            <person name="Submissions S."/>
        </authorList>
    </citation>
    <scope>NUCLEOTIDE SEQUENCE [LARGE SCALE GENOMIC DNA]</scope>
    <source>
        <strain evidence="5">DSM 25927</strain>
    </source>
</reference>
<dbReference type="PANTHER" id="PTHR43208:SF1">
    <property type="entry name" value="ABC TRANSPORTER SUBSTRATE-BINDING PROTEIN"/>
    <property type="match status" value="1"/>
</dbReference>
<organism evidence="4 5">
    <name type="scientific">Solimonas aquatica</name>
    <dbReference type="NCBI Taxonomy" id="489703"/>
    <lineage>
        <taxon>Bacteria</taxon>
        <taxon>Pseudomonadati</taxon>
        <taxon>Pseudomonadota</taxon>
        <taxon>Gammaproteobacteria</taxon>
        <taxon>Nevskiales</taxon>
        <taxon>Nevskiaceae</taxon>
        <taxon>Solimonas</taxon>
    </lineage>
</organism>
<name>A0A1H9DNP7_9GAMM</name>
<evidence type="ECO:0000256" key="1">
    <source>
        <dbReference type="ARBA" id="ARBA00022729"/>
    </source>
</evidence>
<evidence type="ECO:0000256" key="2">
    <source>
        <dbReference type="SAM" id="SignalP"/>
    </source>
</evidence>
<dbReference type="InterPro" id="IPR003760">
    <property type="entry name" value="PnrA-like"/>
</dbReference>